<dbReference type="EMBL" id="BAAAZP010000224">
    <property type="protein sequence ID" value="GAA3713756.1"/>
    <property type="molecule type" value="Genomic_DNA"/>
</dbReference>
<protein>
    <submittedName>
        <fullName evidence="3">Amidohydrolase family protein</fullName>
    </submittedName>
</protein>
<dbReference type="SUPFAM" id="SSF51556">
    <property type="entry name" value="Metallo-dependent hydrolases"/>
    <property type="match status" value="1"/>
</dbReference>
<evidence type="ECO:0000313" key="4">
    <source>
        <dbReference type="Proteomes" id="UP001500902"/>
    </source>
</evidence>
<keyword evidence="1" id="KW-0456">Lyase</keyword>
<dbReference type="InterPro" id="IPR032466">
    <property type="entry name" value="Metal_Hydrolase"/>
</dbReference>
<dbReference type="Gene3D" id="3.20.20.140">
    <property type="entry name" value="Metal-dependent hydrolases"/>
    <property type="match status" value="1"/>
</dbReference>
<dbReference type="Pfam" id="PF04909">
    <property type="entry name" value="Amidohydro_2"/>
    <property type="match status" value="1"/>
</dbReference>
<comment type="caution">
    <text evidence="3">The sequence shown here is derived from an EMBL/GenBank/DDBJ whole genome shotgun (WGS) entry which is preliminary data.</text>
</comment>
<proteinExistence type="predicted"/>
<evidence type="ECO:0000259" key="2">
    <source>
        <dbReference type="Pfam" id="PF04909"/>
    </source>
</evidence>
<name>A0ABP7E3L0_9ACTN</name>
<gene>
    <name evidence="3" type="ORF">GCM10022224_094170</name>
</gene>
<feature type="domain" description="Amidohydrolase-related" evidence="2">
    <location>
        <begin position="3"/>
        <end position="314"/>
    </location>
</feature>
<organism evidence="3 4">
    <name type="scientific">Nonomuraea antimicrobica</name>
    <dbReference type="NCBI Taxonomy" id="561173"/>
    <lineage>
        <taxon>Bacteria</taxon>
        <taxon>Bacillati</taxon>
        <taxon>Actinomycetota</taxon>
        <taxon>Actinomycetes</taxon>
        <taxon>Streptosporangiales</taxon>
        <taxon>Streptosporangiaceae</taxon>
        <taxon>Nonomuraea</taxon>
    </lineage>
</organism>
<reference evidence="4" key="1">
    <citation type="journal article" date="2019" name="Int. J. Syst. Evol. Microbiol.">
        <title>The Global Catalogue of Microorganisms (GCM) 10K type strain sequencing project: providing services to taxonomists for standard genome sequencing and annotation.</title>
        <authorList>
            <consortium name="The Broad Institute Genomics Platform"/>
            <consortium name="The Broad Institute Genome Sequencing Center for Infectious Disease"/>
            <person name="Wu L."/>
            <person name="Ma J."/>
        </authorList>
    </citation>
    <scope>NUCLEOTIDE SEQUENCE [LARGE SCALE GENOMIC DNA]</scope>
    <source>
        <strain evidence="4">JCM 16904</strain>
    </source>
</reference>
<accession>A0ABP7E3L0</accession>
<dbReference type="RefSeq" id="WP_344894807.1">
    <property type="nucleotide sequence ID" value="NZ_BAAAZP010000224.1"/>
</dbReference>
<sequence>MRIDVHGHLVPEEWLDTYRRAGPGTWPRVVDDPDGSVWVESSDVARWPVPPDLRDAGSRTDALRAGGVDSQLLLPPTPLADYALPAPAGRASARLFNETVSDLARHSAGRFLPSCTVPLQDPDAAVEEVTYAARRLDARAVLLGTNLARFQFDSDELFPFFTRVSELGLPLVLHPNERLGDERLARHRLANLVGNPVDTTVAVAQLIFGGVLERLPELRVCLVHGGGALPFLIGRWVHGAEALGVGRITRSPDAYLDQIYADTIVHDDRALELAVAVLGADHLVIGSDDPYAMGDPELYDRIARAGLSEDLLSATAGRLLGLDATATPAG</sequence>
<evidence type="ECO:0000256" key="1">
    <source>
        <dbReference type="ARBA" id="ARBA00023239"/>
    </source>
</evidence>
<dbReference type="InterPro" id="IPR032465">
    <property type="entry name" value="ACMSD"/>
</dbReference>
<dbReference type="Proteomes" id="UP001500902">
    <property type="component" value="Unassembled WGS sequence"/>
</dbReference>
<dbReference type="PANTHER" id="PTHR21240">
    <property type="entry name" value="2-AMINO-3-CARBOXYLMUCONATE-6-SEMIALDEHYDE DECARBOXYLASE"/>
    <property type="match status" value="1"/>
</dbReference>
<dbReference type="InterPro" id="IPR006680">
    <property type="entry name" value="Amidohydro-rel"/>
</dbReference>
<keyword evidence="4" id="KW-1185">Reference proteome</keyword>
<evidence type="ECO:0000313" key="3">
    <source>
        <dbReference type="EMBL" id="GAA3713756.1"/>
    </source>
</evidence>
<dbReference type="PANTHER" id="PTHR21240:SF28">
    <property type="entry name" value="ISO-OROTATE DECARBOXYLASE (EUROFUNG)"/>
    <property type="match status" value="1"/>
</dbReference>